<dbReference type="EMBL" id="RQFT01000012">
    <property type="protein sequence ID" value="TGL03297.1"/>
    <property type="molecule type" value="Genomic_DNA"/>
</dbReference>
<accession>A0A7I0IJ83</accession>
<dbReference type="AlphaFoldDB" id="A0A7I0IJ83"/>
<dbReference type="RefSeq" id="WP_135741581.1">
    <property type="nucleotide sequence ID" value="NZ_RQFT01000012.1"/>
</dbReference>
<evidence type="ECO:0008006" key="3">
    <source>
        <dbReference type="Google" id="ProtNLM"/>
    </source>
</evidence>
<sequence length="175" mass="19587">MKVYLGDLPVELTGRRPKLGDPIEGKFGFKPALNTKSKFPDLQNIKGLVFLSTLPNVKSFACSTQVLNLEEEISKRNIRAKIFHLASCGINSWTEIKKLHPQLKANGYSLQNCDTDEVTTFKQKLGVGVTNSHRLAHGLFVLKNGKFIASYIPKQQYGVPNIKRFLNRLEKGLSS</sequence>
<evidence type="ECO:0000313" key="1">
    <source>
        <dbReference type="EMBL" id="TGL03297.1"/>
    </source>
</evidence>
<protein>
    <recommendedName>
        <fullName evidence="3">Peroxiredoxin</fullName>
    </recommendedName>
</protein>
<gene>
    <name evidence="1" type="ORF">EHQ43_16090</name>
</gene>
<comment type="caution">
    <text evidence="1">The sequence shown here is derived from an EMBL/GenBank/DDBJ whole genome shotgun (WGS) entry which is preliminary data.</text>
</comment>
<organism evidence="1 2">
    <name type="scientific">Leptospira bouyouniensis</name>
    <dbReference type="NCBI Taxonomy" id="2484911"/>
    <lineage>
        <taxon>Bacteria</taxon>
        <taxon>Pseudomonadati</taxon>
        <taxon>Spirochaetota</taxon>
        <taxon>Spirochaetia</taxon>
        <taxon>Leptospirales</taxon>
        <taxon>Leptospiraceae</taxon>
        <taxon>Leptospira</taxon>
    </lineage>
</organism>
<dbReference type="Proteomes" id="UP000297641">
    <property type="component" value="Unassembled WGS sequence"/>
</dbReference>
<evidence type="ECO:0000313" key="2">
    <source>
        <dbReference type="Proteomes" id="UP000297641"/>
    </source>
</evidence>
<name>A0A7I0IJ83_9LEPT</name>
<dbReference type="OrthoDB" id="335140at2"/>
<proteinExistence type="predicted"/>
<reference evidence="1 2" key="1">
    <citation type="journal article" date="2019" name="PLoS Negl. Trop. Dis.">
        <title>Revisiting the worldwide diversity of Leptospira species in the environment.</title>
        <authorList>
            <person name="Vincent A.T."/>
            <person name="Schiettekatte O."/>
            <person name="Bourhy P."/>
            <person name="Veyrier F.J."/>
            <person name="Picardeau M."/>
        </authorList>
    </citation>
    <scope>NUCLEOTIDE SEQUENCE [LARGE SCALE GENOMIC DNA]</scope>
    <source>
        <strain evidence="1 2">201800273</strain>
    </source>
</reference>